<keyword evidence="3" id="KW-1185">Reference proteome</keyword>
<dbReference type="AlphaFoldDB" id="A0A934RYQ9"/>
<reference evidence="2" key="1">
    <citation type="submission" date="2021-01" db="EMBL/GenBank/DDBJ databases">
        <title>Modified the classification status of verrucomicrobia.</title>
        <authorList>
            <person name="Feng X."/>
        </authorList>
    </citation>
    <scope>NUCLEOTIDE SEQUENCE</scope>
    <source>
        <strain evidence="2">KCTC 13126</strain>
    </source>
</reference>
<sequence length="88" mass="9549">MSFDSAIPVNRIVYGQAADFDKGSQEESAYGQKEERSAPKQSVNISQETMMKVARAKLGRMVNQKAGYTQRGTLSPTSYVGSLLSAKA</sequence>
<evidence type="ECO:0000313" key="2">
    <source>
        <dbReference type="EMBL" id="MBK1880180.1"/>
    </source>
</evidence>
<proteinExistence type="predicted"/>
<dbReference type="EMBL" id="JAENIL010000074">
    <property type="protein sequence ID" value="MBK1880180.1"/>
    <property type="molecule type" value="Genomic_DNA"/>
</dbReference>
<organism evidence="2 3">
    <name type="scientific">Pelagicoccus mobilis</name>
    <dbReference type="NCBI Taxonomy" id="415221"/>
    <lineage>
        <taxon>Bacteria</taxon>
        <taxon>Pseudomonadati</taxon>
        <taxon>Verrucomicrobiota</taxon>
        <taxon>Opitutia</taxon>
        <taxon>Puniceicoccales</taxon>
        <taxon>Pelagicoccaceae</taxon>
        <taxon>Pelagicoccus</taxon>
    </lineage>
</organism>
<dbReference type="Proteomes" id="UP000617628">
    <property type="component" value="Unassembled WGS sequence"/>
</dbReference>
<dbReference type="RefSeq" id="WP_200358856.1">
    <property type="nucleotide sequence ID" value="NZ_JAENIL010000074.1"/>
</dbReference>
<evidence type="ECO:0000256" key="1">
    <source>
        <dbReference type="SAM" id="MobiDB-lite"/>
    </source>
</evidence>
<name>A0A934RYQ9_9BACT</name>
<feature type="region of interest" description="Disordered" evidence="1">
    <location>
        <begin position="21"/>
        <end position="42"/>
    </location>
</feature>
<protein>
    <submittedName>
        <fullName evidence="2">Uncharacterized protein</fullName>
    </submittedName>
</protein>
<gene>
    <name evidence="2" type="ORF">JIN87_25060</name>
</gene>
<evidence type="ECO:0000313" key="3">
    <source>
        <dbReference type="Proteomes" id="UP000617628"/>
    </source>
</evidence>
<comment type="caution">
    <text evidence="2">The sequence shown here is derived from an EMBL/GenBank/DDBJ whole genome shotgun (WGS) entry which is preliminary data.</text>
</comment>
<accession>A0A934RYQ9</accession>